<dbReference type="RefSeq" id="WP_220191510.1">
    <property type="nucleotide sequence ID" value="NZ_BNJF01000001.1"/>
</dbReference>
<feature type="binding site" evidence="6">
    <location>
        <begin position="185"/>
        <end position="192"/>
    </location>
    <ligand>
        <name>NAD(+)</name>
        <dbReference type="ChEBI" id="CHEBI:57540"/>
    </ligand>
</feature>
<protein>
    <submittedName>
        <fullName evidence="10">Mercuric reductase</fullName>
    </submittedName>
</protein>
<evidence type="ECO:0000256" key="7">
    <source>
        <dbReference type="PIRSR" id="PIRSR000350-4"/>
    </source>
</evidence>
<accession>A0A8J3HQF9</accession>
<feature type="binding site" evidence="6">
    <location>
        <position position="276"/>
    </location>
    <ligand>
        <name>NAD(+)</name>
        <dbReference type="ChEBI" id="CHEBI:57540"/>
    </ligand>
</feature>
<keyword evidence="11" id="KW-1185">Reference proteome</keyword>
<feature type="disulfide bond" description="Redox-active" evidence="7">
    <location>
        <begin position="44"/>
        <end position="49"/>
    </location>
</feature>
<sequence>MSQITNYDAIVIGTSQGGRFLPIALADAGKKVAVIERGPIGGACVNVGCTPTKTMVSSARLAYQARRGADYGVQIGSILPNLQDIRQRKQEIVEGARLGYQNRLEAVRGPNLELLRGEAHFIAPKILEVSLNGGKTQKATAPLIFIDTGDRPAQLAIKGAERIPVLNSTTLMELDTLPEHLLIIGGGYIGLEFGQMFRRFGSQVTIIQRRPRLLMNEDEDVSDEITKILREDGITILTETTLQQVEPISGGGVQVTARTPQGELQITCSHLLEAAGRVPNTEALTPKASGIQLDGAGYIRVNEQLETNVPGIYALGDVKGGPAFTHVSYDDFRILRDNLLEHGHASTKGRLVPYTIFIDPQLGRVGLTETEARKQGCNIHVAKLPMSAVPRALETGETRGFMKAIVDVDTQQILGCAVLSTEGGEIMTIIQVAMMGKLPYTALKEGIFTHPTLAEGLNALFLTLDT</sequence>
<evidence type="ECO:0000256" key="4">
    <source>
        <dbReference type="ARBA" id="ARBA00023002"/>
    </source>
</evidence>
<reference evidence="10" key="1">
    <citation type="submission" date="2020-10" db="EMBL/GenBank/DDBJ databases">
        <title>Taxonomic study of unclassified bacteria belonging to the class Ktedonobacteria.</title>
        <authorList>
            <person name="Yabe S."/>
            <person name="Wang C.M."/>
            <person name="Zheng Y."/>
            <person name="Sakai Y."/>
            <person name="Cavaletti L."/>
            <person name="Monciardini P."/>
            <person name="Donadio S."/>
        </authorList>
    </citation>
    <scope>NUCLEOTIDE SEQUENCE</scope>
    <source>
        <strain evidence="10">SOSP1-1</strain>
    </source>
</reference>
<evidence type="ECO:0000313" key="10">
    <source>
        <dbReference type="EMBL" id="GHO41897.1"/>
    </source>
</evidence>
<keyword evidence="3 6" id="KW-0274">FAD</keyword>
<evidence type="ECO:0000256" key="6">
    <source>
        <dbReference type="PIRSR" id="PIRSR000350-3"/>
    </source>
</evidence>
<dbReference type="InterPro" id="IPR016156">
    <property type="entry name" value="FAD/NAD-linked_Rdtase_dimer_sf"/>
</dbReference>
<dbReference type="InterPro" id="IPR023753">
    <property type="entry name" value="FAD/NAD-binding_dom"/>
</dbReference>
<dbReference type="PANTHER" id="PTHR43014">
    <property type="entry name" value="MERCURIC REDUCTASE"/>
    <property type="match status" value="1"/>
</dbReference>
<dbReference type="EMBL" id="BNJF01000001">
    <property type="protein sequence ID" value="GHO41897.1"/>
    <property type="molecule type" value="Genomic_DNA"/>
</dbReference>
<feature type="active site" description="Proton acceptor" evidence="5">
    <location>
        <position position="450"/>
    </location>
</feature>
<keyword evidence="4" id="KW-0560">Oxidoreductase</keyword>
<dbReference type="SUPFAM" id="SSF55424">
    <property type="entry name" value="FAD/NAD-linked reductases, dimerisation (C-terminal) domain"/>
    <property type="match status" value="1"/>
</dbReference>
<dbReference type="PIRSF" id="PIRSF000350">
    <property type="entry name" value="Mercury_reductase_MerA"/>
    <property type="match status" value="1"/>
</dbReference>
<dbReference type="PRINTS" id="PR00411">
    <property type="entry name" value="PNDRDTASEI"/>
</dbReference>
<feature type="binding site" evidence="6">
    <location>
        <position position="53"/>
    </location>
    <ligand>
        <name>FAD</name>
        <dbReference type="ChEBI" id="CHEBI:57692"/>
    </ligand>
</feature>
<comment type="cofactor">
    <cofactor evidence="6">
        <name>FAD</name>
        <dbReference type="ChEBI" id="CHEBI:57692"/>
    </cofactor>
    <text evidence="6">Binds 1 FAD per subunit.</text>
</comment>
<dbReference type="InterPro" id="IPR004099">
    <property type="entry name" value="Pyr_nucl-diS_OxRdtase_dimer"/>
</dbReference>
<feature type="domain" description="FAD/NAD(P)-binding" evidence="9">
    <location>
        <begin position="7"/>
        <end position="329"/>
    </location>
</feature>
<comment type="similarity">
    <text evidence="1">Belongs to the class-I pyridine nucleotide-disulfide oxidoreductase family.</text>
</comment>
<gene>
    <name evidence="10" type="ORF">KSX_00600</name>
</gene>
<name>A0A8J3HQF9_9CHLR</name>
<evidence type="ECO:0000313" key="11">
    <source>
        <dbReference type="Proteomes" id="UP000612362"/>
    </source>
</evidence>
<dbReference type="InterPro" id="IPR036188">
    <property type="entry name" value="FAD/NAD-bd_sf"/>
</dbReference>
<dbReference type="InterPro" id="IPR001100">
    <property type="entry name" value="Pyr_nuc-diS_OxRdtase"/>
</dbReference>
<dbReference type="Gene3D" id="3.30.390.30">
    <property type="match status" value="1"/>
</dbReference>
<dbReference type="Pfam" id="PF07992">
    <property type="entry name" value="Pyr_redox_2"/>
    <property type="match status" value="1"/>
</dbReference>
<comment type="caution">
    <text evidence="10">The sequence shown here is derived from an EMBL/GenBank/DDBJ whole genome shotgun (WGS) entry which is preliminary data.</text>
</comment>
<dbReference type="FunFam" id="3.30.390.30:FF:000001">
    <property type="entry name" value="Dihydrolipoyl dehydrogenase"/>
    <property type="match status" value="1"/>
</dbReference>
<dbReference type="SUPFAM" id="SSF51905">
    <property type="entry name" value="FAD/NAD(P)-binding domain"/>
    <property type="match status" value="1"/>
</dbReference>
<dbReference type="PANTHER" id="PTHR43014:SF2">
    <property type="entry name" value="MERCURIC REDUCTASE"/>
    <property type="match status" value="1"/>
</dbReference>
<evidence type="ECO:0000259" key="8">
    <source>
        <dbReference type="Pfam" id="PF02852"/>
    </source>
</evidence>
<dbReference type="PRINTS" id="PR00368">
    <property type="entry name" value="FADPNR"/>
</dbReference>
<evidence type="ECO:0000256" key="3">
    <source>
        <dbReference type="ARBA" id="ARBA00022827"/>
    </source>
</evidence>
<keyword evidence="6" id="KW-0547">Nucleotide-binding</keyword>
<keyword evidence="2" id="KW-0285">Flavoprotein</keyword>
<proteinExistence type="inferred from homology"/>
<evidence type="ECO:0000259" key="9">
    <source>
        <dbReference type="Pfam" id="PF07992"/>
    </source>
</evidence>
<dbReference type="Proteomes" id="UP000612362">
    <property type="component" value="Unassembled WGS sequence"/>
</dbReference>
<evidence type="ECO:0000256" key="1">
    <source>
        <dbReference type="ARBA" id="ARBA00007532"/>
    </source>
</evidence>
<dbReference type="Pfam" id="PF02852">
    <property type="entry name" value="Pyr_redox_dim"/>
    <property type="match status" value="1"/>
</dbReference>
<dbReference type="Gene3D" id="3.50.50.60">
    <property type="entry name" value="FAD/NAD(P)-binding domain"/>
    <property type="match status" value="2"/>
</dbReference>
<dbReference type="GO" id="GO:0003955">
    <property type="term" value="F:NAD(P)H dehydrogenase (quinone) activity"/>
    <property type="evidence" value="ECO:0007669"/>
    <property type="project" value="TreeGrafter"/>
</dbReference>
<feature type="binding site" evidence="6">
    <location>
        <position position="317"/>
    </location>
    <ligand>
        <name>FAD</name>
        <dbReference type="ChEBI" id="CHEBI:57692"/>
    </ligand>
</feature>
<feature type="domain" description="Pyridine nucleotide-disulphide oxidoreductase dimerisation" evidence="8">
    <location>
        <begin position="352"/>
        <end position="457"/>
    </location>
</feature>
<dbReference type="AlphaFoldDB" id="A0A8J3HQF9"/>
<organism evidence="10 11">
    <name type="scientific">Ktedonospora formicarum</name>
    <dbReference type="NCBI Taxonomy" id="2778364"/>
    <lineage>
        <taxon>Bacteria</taxon>
        <taxon>Bacillati</taxon>
        <taxon>Chloroflexota</taxon>
        <taxon>Ktedonobacteria</taxon>
        <taxon>Ktedonobacterales</taxon>
        <taxon>Ktedonobacteraceae</taxon>
        <taxon>Ktedonospora</taxon>
    </lineage>
</organism>
<evidence type="ECO:0000256" key="5">
    <source>
        <dbReference type="PIRSR" id="PIRSR000350-2"/>
    </source>
</evidence>
<dbReference type="GO" id="GO:0050660">
    <property type="term" value="F:flavin adenine dinucleotide binding"/>
    <property type="evidence" value="ECO:0007669"/>
    <property type="project" value="TreeGrafter"/>
</dbReference>
<keyword evidence="6" id="KW-0520">NAD</keyword>
<evidence type="ECO:0000256" key="2">
    <source>
        <dbReference type="ARBA" id="ARBA00022630"/>
    </source>
</evidence>